<evidence type="ECO:0000313" key="2">
    <source>
        <dbReference type="EMBL" id="UUI69000.1"/>
    </source>
</evidence>
<keyword evidence="3" id="KW-1185">Reference proteome</keyword>
<sequence length="86" mass="8638">MRRNLLLLIVSAVVTASAVVGVSASAEPVAAPPDVVDPAPAPAPRLARGLIVKANSDAASRRASIARTVRRELPAGATVASTVTTT</sequence>
<dbReference type="RefSeq" id="WP_232417623.1">
    <property type="nucleotide sequence ID" value="NZ_CP101990.1"/>
</dbReference>
<dbReference type="EMBL" id="CP101990">
    <property type="protein sequence ID" value="UUI69000.1"/>
    <property type="molecule type" value="Genomic_DNA"/>
</dbReference>
<protein>
    <submittedName>
        <fullName evidence="2">Uncharacterized protein</fullName>
    </submittedName>
</protein>
<evidence type="ECO:0000256" key="1">
    <source>
        <dbReference type="SAM" id="SignalP"/>
    </source>
</evidence>
<proteinExistence type="predicted"/>
<feature type="signal peptide" evidence="1">
    <location>
        <begin position="1"/>
        <end position="26"/>
    </location>
</feature>
<organism evidence="2 3">
    <name type="scientific">Aeromicrobium duanguangcaii</name>
    <dbReference type="NCBI Taxonomy" id="2968086"/>
    <lineage>
        <taxon>Bacteria</taxon>
        <taxon>Bacillati</taxon>
        <taxon>Actinomycetota</taxon>
        <taxon>Actinomycetes</taxon>
        <taxon>Propionibacteriales</taxon>
        <taxon>Nocardioidaceae</taxon>
        <taxon>Aeromicrobium</taxon>
    </lineage>
</organism>
<name>A0ABY5KGN6_9ACTN</name>
<accession>A0ABY5KGN6</accession>
<reference evidence="2 3" key="1">
    <citation type="submission" date="2022-07" db="EMBL/GenBank/DDBJ databases">
        <title>Novel species in genus Aeromicrobium.</title>
        <authorList>
            <person name="Ye L."/>
        </authorList>
    </citation>
    <scope>NUCLEOTIDE SEQUENCE [LARGE SCALE GENOMIC DNA]</scope>
    <source>
        <strain evidence="3">zg-Y50</strain>
    </source>
</reference>
<evidence type="ECO:0000313" key="3">
    <source>
        <dbReference type="Proteomes" id="UP001315860"/>
    </source>
</evidence>
<dbReference type="Proteomes" id="UP001315860">
    <property type="component" value="Chromosome"/>
</dbReference>
<feature type="chain" id="PRO_5045267972" evidence="1">
    <location>
        <begin position="27"/>
        <end position="86"/>
    </location>
</feature>
<gene>
    <name evidence="2" type="ORF">NP095_02505</name>
</gene>
<keyword evidence="1" id="KW-0732">Signal</keyword>